<feature type="domain" description="DUF6287" evidence="2">
    <location>
        <begin position="51"/>
        <end position="84"/>
    </location>
</feature>
<reference evidence="3 4" key="1">
    <citation type="submission" date="2024-01" db="EMBL/GenBank/DDBJ databases">
        <authorList>
            <person name="Botero Cardona J."/>
        </authorList>
    </citation>
    <scope>NUCLEOTIDE SEQUENCE [LARGE SCALE GENOMIC DNA]</scope>
    <source>
        <strain evidence="3 4">LMG 33000</strain>
    </source>
</reference>
<dbReference type="Proteomes" id="UP001314241">
    <property type="component" value="Unassembled WGS sequence"/>
</dbReference>
<name>A0ABM9N5Q0_9LACO</name>
<sequence length="332" mass="36076">MKKSYIIGGLIAFIVLILGAFYLIGSNHNESKSQNQIVFKHKGKQATKKTSGMKLEEIKNGNFESVAGTWQKSDGSQIVFDSKGLVSSTNNGNVNTDQKIYLDSGKIDVDGTSIYVNSHIENGVLKAKLGAKELDPNGASILTPTDFIPKGVSADGSGDNDHDRIYIGQQYGSENIFTKVDGAKQESSSGESKTIGSLSDRDKEALALLGLPEDFDSDYGKIKPAYIFAGQMPVGSNAMDDNGQWIKTVSFDGVRFKNEDGRMNVLLNNPDNHDNITYVQGSFSINGDTVTYENHGTRVGGSSQPAGQKSLSDLYKQFHKDPKFNQMKNAIH</sequence>
<evidence type="ECO:0000313" key="3">
    <source>
        <dbReference type="EMBL" id="CAK8054536.1"/>
    </source>
</evidence>
<dbReference type="InterPro" id="IPR046254">
    <property type="entry name" value="DUF6287"/>
</dbReference>
<accession>A0ABM9N5Q0</accession>
<feature type="transmembrane region" description="Helical" evidence="1">
    <location>
        <begin position="6"/>
        <end position="24"/>
    </location>
</feature>
<dbReference type="RefSeq" id="WP_349642084.1">
    <property type="nucleotide sequence ID" value="NZ_CAWVOH010000002.1"/>
</dbReference>
<proteinExistence type="predicted"/>
<protein>
    <recommendedName>
        <fullName evidence="2">DUF6287 domain-containing protein</fullName>
    </recommendedName>
</protein>
<comment type="caution">
    <text evidence="3">The sequence shown here is derived from an EMBL/GenBank/DDBJ whole genome shotgun (WGS) entry which is preliminary data.</text>
</comment>
<keyword evidence="1" id="KW-0472">Membrane</keyword>
<evidence type="ECO:0000259" key="2">
    <source>
        <dbReference type="Pfam" id="PF19804"/>
    </source>
</evidence>
<evidence type="ECO:0000313" key="4">
    <source>
        <dbReference type="Proteomes" id="UP001314241"/>
    </source>
</evidence>
<keyword evidence="4" id="KW-1185">Reference proteome</keyword>
<keyword evidence="1" id="KW-0812">Transmembrane</keyword>
<evidence type="ECO:0000256" key="1">
    <source>
        <dbReference type="SAM" id="Phobius"/>
    </source>
</evidence>
<keyword evidence="1" id="KW-1133">Transmembrane helix</keyword>
<gene>
    <name evidence="3" type="ORF">R54876_GBNLAHCA_01106</name>
</gene>
<dbReference type="EMBL" id="CAWVOH010000002">
    <property type="protein sequence ID" value="CAK8054536.1"/>
    <property type="molecule type" value="Genomic_DNA"/>
</dbReference>
<organism evidence="3 4">
    <name type="scientific">Eupransor demetentiae</name>
    <dbReference type="NCBI Taxonomy" id="3109584"/>
    <lineage>
        <taxon>Bacteria</taxon>
        <taxon>Bacillati</taxon>
        <taxon>Bacillota</taxon>
        <taxon>Bacilli</taxon>
        <taxon>Lactobacillales</taxon>
        <taxon>Lactobacillaceae</taxon>
        <taxon>Eupransor</taxon>
    </lineage>
</organism>
<dbReference type="Pfam" id="PF19804">
    <property type="entry name" value="DUF6287"/>
    <property type="match status" value="1"/>
</dbReference>